<gene>
    <name evidence="9" type="ORF">H9786_15005</name>
</gene>
<proteinExistence type="inferred from homology"/>
<evidence type="ECO:0000313" key="9">
    <source>
        <dbReference type="EMBL" id="HJB11806.1"/>
    </source>
</evidence>
<evidence type="ECO:0000256" key="3">
    <source>
        <dbReference type="ARBA" id="ARBA00022448"/>
    </source>
</evidence>
<evidence type="ECO:0000256" key="8">
    <source>
        <dbReference type="SAM" id="Phobius"/>
    </source>
</evidence>
<feature type="transmembrane region" description="Helical" evidence="8">
    <location>
        <begin position="40"/>
        <end position="61"/>
    </location>
</feature>
<keyword evidence="4 8" id="KW-0812">Transmembrane</keyword>
<feature type="transmembrane region" description="Helical" evidence="8">
    <location>
        <begin position="297"/>
        <end position="330"/>
    </location>
</feature>
<accession>A0A9D2LGD0</accession>
<keyword evidence="3 7" id="KW-0813">Transport</keyword>
<name>A0A9D2LGD0_9MICO</name>
<dbReference type="Proteomes" id="UP000823823">
    <property type="component" value="Unassembled WGS sequence"/>
</dbReference>
<reference evidence="9" key="1">
    <citation type="journal article" date="2021" name="PeerJ">
        <title>Extensive microbial diversity within the chicken gut microbiome revealed by metagenomics and culture.</title>
        <authorList>
            <person name="Gilroy R."/>
            <person name="Ravi A."/>
            <person name="Getino M."/>
            <person name="Pursley I."/>
            <person name="Horton D.L."/>
            <person name="Alikhan N.F."/>
            <person name="Baker D."/>
            <person name="Gharbi K."/>
            <person name="Hall N."/>
            <person name="Watson M."/>
            <person name="Adriaenssens E.M."/>
            <person name="Foster-Nyarko E."/>
            <person name="Jarju S."/>
            <person name="Secka A."/>
            <person name="Antonio M."/>
            <person name="Oren A."/>
            <person name="Chaudhuri R.R."/>
            <person name="La Ragione R."/>
            <person name="Hildebrand F."/>
            <person name="Pallen M.J."/>
        </authorList>
    </citation>
    <scope>NUCLEOTIDE SEQUENCE</scope>
    <source>
        <strain evidence="9">ChiHjej13B12-24818</strain>
    </source>
</reference>
<evidence type="ECO:0000256" key="6">
    <source>
        <dbReference type="ARBA" id="ARBA00023136"/>
    </source>
</evidence>
<dbReference type="GO" id="GO:0005886">
    <property type="term" value="C:plasma membrane"/>
    <property type="evidence" value="ECO:0007669"/>
    <property type="project" value="TreeGrafter"/>
</dbReference>
<feature type="transmembrane region" description="Helical" evidence="8">
    <location>
        <begin position="148"/>
        <end position="170"/>
    </location>
</feature>
<dbReference type="AlphaFoldDB" id="A0A9D2LGD0"/>
<dbReference type="EMBL" id="DWZH01000121">
    <property type="protein sequence ID" value="HJB11806.1"/>
    <property type="molecule type" value="Genomic_DNA"/>
</dbReference>
<comment type="caution">
    <text evidence="9">The sequence shown here is derived from an EMBL/GenBank/DDBJ whole genome shotgun (WGS) entry which is preliminary data.</text>
</comment>
<feature type="transmembrane region" description="Helical" evidence="8">
    <location>
        <begin position="217"/>
        <end position="241"/>
    </location>
</feature>
<feature type="transmembrane region" description="Helical" evidence="8">
    <location>
        <begin position="342"/>
        <end position="364"/>
    </location>
</feature>
<comment type="similarity">
    <text evidence="2 7">Belongs to the purine-cytosine permease (2.A.39) family.</text>
</comment>
<feature type="transmembrane region" description="Helical" evidence="8">
    <location>
        <begin position="370"/>
        <end position="390"/>
    </location>
</feature>
<evidence type="ECO:0000256" key="7">
    <source>
        <dbReference type="PIRNR" id="PIRNR002744"/>
    </source>
</evidence>
<feature type="transmembrane region" description="Helical" evidence="8">
    <location>
        <begin position="182"/>
        <end position="202"/>
    </location>
</feature>
<evidence type="ECO:0000256" key="2">
    <source>
        <dbReference type="ARBA" id="ARBA00008974"/>
    </source>
</evidence>
<protein>
    <submittedName>
        <fullName evidence="9">Cytosine permease</fullName>
    </submittedName>
</protein>
<evidence type="ECO:0000313" key="10">
    <source>
        <dbReference type="Proteomes" id="UP000823823"/>
    </source>
</evidence>
<dbReference type="GO" id="GO:0022857">
    <property type="term" value="F:transmembrane transporter activity"/>
    <property type="evidence" value="ECO:0007669"/>
    <property type="project" value="InterPro"/>
</dbReference>
<comment type="subcellular location">
    <subcellularLocation>
        <location evidence="1">Membrane</location>
        <topology evidence="1">Multi-pass membrane protein</topology>
    </subcellularLocation>
</comment>
<feature type="transmembrane region" description="Helical" evidence="8">
    <location>
        <begin position="253"/>
        <end position="277"/>
    </location>
</feature>
<dbReference type="PANTHER" id="PTHR31806:SF1">
    <property type="entry name" value="PURINE-CYTOSINE PERMEASE FCY2-RELATED"/>
    <property type="match status" value="1"/>
</dbReference>
<evidence type="ECO:0000256" key="4">
    <source>
        <dbReference type="ARBA" id="ARBA00022692"/>
    </source>
</evidence>
<dbReference type="InterPro" id="IPR026030">
    <property type="entry name" value="Pur-cyt_permease_Fcy2/21/22"/>
</dbReference>
<dbReference type="Pfam" id="PF02133">
    <property type="entry name" value="Transp_cyt_pur"/>
    <property type="match status" value="1"/>
</dbReference>
<keyword evidence="5 8" id="KW-1133">Transmembrane helix</keyword>
<dbReference type="PIRSF" id="PIRSF002744">
    <property type="entry name" value="Pur-cyt_permease"/>
    <property type="match status" value="1"/>
</dbReference>
<dbReference type="PANTHER" id="PTHR31806">
    <property type="entry name" value="PURINE-CYTOSINE PERMEASE FCY2-RELATED"/>
    <property type="match status" value="1"/>
</dbReference>
<reference evidence="9" key="2">
    <citation type="submission" date="2021-04" db="EMBL/GenBank/DDBJ databases">
        <authorList>
            <person name="Gilroy R."/>
        </authorList>
    </citation>
    <scope>NUCLEOTIDE SEQUENCE</scope>
    <source>
        <strain evidence="9">ChiHjej13B12-24818</strain>
    </source>
</reference>
<evidence type="ECO:0000256" key="1">
    <source>
        <dbReference type="ARBA" id="ARBA00004141"/>
    </source>
</evidence>
<dbReference type="InterPro" id="IPR001248">
    <property type="entry name" value="Pur-cyt_permease"/>
</dbReference>
<feature type="transmembrane region" description="Helical" evidence="8">
    <location>
        <begin position="469"/>
        <end position="490"/>
    </location>
</feature>
<feature type="transmembrane region" description="Helical" evidence="8">
    <location>
        <begin position="410"/>
        <end position="430"/>
    </location>
</feature>
<keyword evidence="6 7" id="KW-0472">Membrane</keyword>
<dbReference type="Gene3D" id="1.10.4160.10">
    <property type="entry name" value="Hydantoin permease"/>
    <property type="match status" value="1"/>
</dbReference>
<feature type="transmembrane region" description="Helical" evidence="8">
    <location>
        <begin position="67"/>
        <end position="90"/>
    </location>
</feature>
<sequence>MTDSPVDASGVPPAGAPGVIETAGIEIITESERTAKPRDLIWPWFAANVSVFGMSYGSYLLGFGISFVQATVVAIIGIILSFMLCGLVAIAGKRGSAPTMVLSRAAFGVHGQKVPGVISWLTSIGWETVLAISAVLATATVFDVLGVASGQAVTVIAAILIAALIVVASVLGYHTIMRLQSILTWATGAMTILFMILTIPHIEWAAVASAPHGPPQAMIGALVMVMTGFGLGWINIAADWSRYQKRSASDGSIILWNTLGGAAAPMVLVIFGLLLAGSDADLNSAIEADPIGALITILPLWALIPFWIVAVLTLVSGAVLGIYSSGLTLISLGIRIPRPAAAAVDGLILTAGTIWVAFFATSFIGPFQSFLITLGVPIAAWAGILIADVLSRRAVYDEQALFDPRGRYGAFDWTSIITMVLASILGWGLVVNSHTEAAPWNNWQGYLLEPLGLGTFVDDPAGSYWEGNWAYANVGVLLALVLGFAITWFARRGTIRRQEQDAAR</sequence>
<evidence type="ECO:0000256" key="5">
    <source>
        <dbReference type="ARBA" id="ARBA00022989"/>
    </source>
</evidence>
<organism evidence="9 10">
    <name type="scientific">Candidatus Brachybacterium merdavium</name>
    <dbReference type="NCBI Taxonomy" id="2838513"/>
    <lineage>
        <taxon>Bacteria</taxon>
        <taxon>Bacillati</taxon>
        <taxon>Actinomycetota</taxon>
        <taxon>Actinomycetes</taxon>
        <taxon>Micrococcales</taxon>
        <taxon>Dermabacteraceae</taxon>
        <taxon>Brachybacterium</taxon>
    </lineage>
</organism>